<name>A0A9Q3J7I5_9BASI</name>
<dbReference type="AlphaFoldDB" id="A0A9Q3J7I5"/>
<dbReference type="InterPro" id="IPR036691">
    <property type="entry name" value="Endo/exonu/phosph_ase_sf"/>
</dbReference>
<feature type="domain" description="Endonuclease/exonuclease/phosphatase" evidence="1">
    <location>
        <begin position="1"/>
        <end position="87"/>
    </location>
</feature>
<accession>A0A9Q3J7I5</accession>
<organism evidence="2 3">
    <name type="scientific">Austropuccinia psidii MF-1</name>
    <dbReference type="NCBI Taxonomy" id="1389203"/>
    <lineage>
        <taxon>Eukaryota</taxon>
        <taxon>Fungi</taxon>
        <taxon>Dikarya</taxon>
        <taxon>Basidiomycota</taxon>
        <taxon>Pucciniomycotina</taxon>
        <taxon>Pucciniomycetes</taxon>
        <taxon>Pucciniales</taxon>
        <taxon>Sphaerophragmiaceae</taxon>
        <taxon>Austropuccinia</taxon>
    </lineage>
</organism>
<keyword evidence="3" id="KW-1185">Reference proteome</keyword>
<proteinExistence type="predicted"/>
<dbReference type="OrthoDB" id="2505506at2759"/>
<dbReference type="Pfam" id="PF14529">
    <property type="entry name" value="Exo_endo_phos_2"/>
    <property type="match status" value="1"/>
</dbReference>
<protein>
    <recommendedName>
        <fullName evidence="1">Endonuclease/exonuclease/phosphatase domain-containing protein</fullName>
    </recommendedName>
</protein>
<gene>
    <name evidence="2" type="ORF">O181_096562</name>
</gene>
<dbReference type="EMBL" id="AVOT02064448">
    <property type="protein sequence ID" value="MBW0556847.1"/>
    <property type="molecule type" value="Genomic_DNA"/>
</dbReference>
<dbReference type="SUPFAM" id="SSF56219">
    <property type="entry name" value="DNase I-like"/>
    <property type="match status" value="1"/>
</dbReference>
<dbReference type="Gene3D" id="3.60.10.10">
    <property type="entry name" value="Endonuclease/exonuclease/phosphatase"/>
    <property type="match status" value="1"/>
</dbReference>
<dbReference type="Proteomes" id="UP000765509">
    <property type="component" value="Unassembled WGS sequence"/>
</dbReference>
<evidence type="ECO:0000313" key="3">
    <source>
        <dbReference type="Proteomes" id="UP000765509"/>
    </source>
</evidence>
<evidence type="ECO:0000313" key="2">
    <source>
        <dbReference type="EMBL" id="MBW0556847.1"/>
    </source>
</evidence>
<dbReference type="GO" id="GO:0003824">
    <property type="term" value="F:catalytic activity"/>
    <property type="evidence" value="ECO:0007669"/>
    <property type="project" value="InterPro"/>
</dbReference>
<evidence type="ECO:0000259" key="1">
    <source>
        <dbReference type="Pfam" id="PF14529"/>
    </source>
</evidence>
<sequence>MIDSNLHHCLWNPPQYQHSHPESHQLLKMCRKKGFKLISSKHIPTFFGSTGLPTTIDLTWADYIAQHLNPTTSTRINNHPSDHQPIITNIFPLDHTPKQRSKHLSIPLRKLDHKKFITSLLDILEVDSPTPLDPDINTINQSTLTLTKEIREAFKAQVKWVNTNHNHMKLW</sequence>
<dbReference type="InterPro" id="IPR005135">
    <property type="entry name" value="Endo/exonuclease/phosphatase"/>
</dbReference>
<reference evidence="2" key="1">
    <citation type="submission" date="2021-03" db="EMBL/GenBank/DDBJ databases">
        <title>Draft genome sequence of rust myrtle Austropuccinia psidii MF-1, a brazilian biotype.</title>
        <authorList>
            <person name="Quecine M.C."/>
            <person name="Pachon D.M.R."/>
            <person name="Bonatelli M.L."/>
            <person name="Correr F.H."/>
            <person name="Franceschini L.M."/>
            <person name="Leite T.F."/>
            <person name="Margarido G.R.A."/>
            <person name="Almeida C.A."/>
            <person name="Ferrarezi J.A."/>
            <person name="Labate C.A."/>
        </authorList>
    </citation>
    <scope>NUCLEOTIDE SEQUENCE</scope>
    <source>
        <strain evidence="2">MF-1</strain>
    </source>
</reference>
<comment type="caution">
    <text evidence="2">The sequence shown here is derived from an EMBL/GenBank/DDBJ whole genome shotgun (WGS) entry which is preliminary data.</text>
</comment>